<feature type="coiled-coil region" evidence="11">
    <location>
        <begin position="1951"/>
        <end position="2000"/>
    </location>
</feature>
<feature type="domain" description="Laminin IV type A" evidence="15">
    <location>
        <begin position="525"/>
        <end position="695"/>
    </location>
</feature>
<dbReference type="GO" id="GO:0031507">
    <property type="term" value="P:heterochromatin formation"/>
    <property type="evidence" value="ECO:0007669"/>
    <property type="project" value="UniProtKB-ARBA"/>
</dbReference>
<dbReference type="GO" id="GO:0005200">
    <property type="term" value="F:structural constituent of cytoskeleton"/>
    <property type="evidence" value="ECO:0007669"/>
    <property type="project" value="UniProtKB-ARBA"/>
</dbReference>
<dbReference type="CDD" id="cd06503">
    <property type="entry name" value="ATP-synt_Fo_b"/>
    <property type="match status" value="1"/>
</dbReference>
<feature type="compositionally biased region" description="Polar residues" evidence="12">
    <location>
        <begin position="2028"/>
        <end position="2042"/>
    </location>
</feature>
<dbReference type="SUPFAM" id="SSF64593">
    <property type="entry name" value="Intermediate filament protein, coiled coil region"/>
    <property type="match status" value="2"/>
</dbReference>
<dbReference type="PROSITE" id="PS50027">
    <property type="entry name" value="EGF_LAM_2"/>
    <property type="match status" value="8"/>
</dbReference>
<evidence type="ECO:0000313" key="20">
    <source>
        <dbReference type="Proteomes" id="UP000183832"/>
    </source>
</evidence>
<dbReference type="InterPro" id="IPR050440">
    <property type="entry name" value="Laminin/Netrin_ECM"/>
</dbReference>
<feature type="disulfide bond" evidence="9">
    <location>
        <begin position="309"/>
        <end position="318"/>
    </location>
</feature>
<dbReference type="FunFam" id="2.10.25.10:FF:000105">
    <property type="entry name" value="laminin subunit gamma-1"/>
    <property type="match status" value="2"/>
</dbReference>
<dbReference type="InterPro" id="IPR039008">
    <property type="entry name" value="IF_rod_dom"/>
</dbReference>
<dbReference type="PROSITE" id="PS00226">
    <property type="entry name" value="IF_ROD_1"/>
    <property type="match status" value="1"/>
</dbReference>
<dbReference type="OrthoDB" id="430826at2759"/>
<keyword evidence="20" id="KW-1185">Reference proteome</keyword>
<keyword evidence="5 9" id="KW-1015">Disulfide bond</keyword>
<feature type="compositionally biased region" description="Polar residues" evidence="12">
    <location>
        <begin position="1181"/>
        <end position="1196"/>
    </location>
</feature>
<evidence type="ECO:0000256" key="6">
    <source>
        <dbReference type="ARBA" id="ARBA00023180"/>
    </source>
</evidence>
<dbReference type="GO" id="GO:0005638">
    <property type="term" value="C:lamin filament"/>
    <property type="evidence" value="ECO:0007669"/>
    <property type="project" value="UniProtKB-ARBA"/>
</dbReference>
<dbReference type="Pfam" id="PF00038">
    <property type="entry name" value="Filament"/>
    <property type="match status" value="1"/>
</dbReference>
<dbReference type="SMART" id="SM00136">
    <property type="entry name" value="LamNT"/>
    <property type="match status" value="1"/>
</dbReference>
<feature type="region of interest" description="Disordered" evidence="12">
    <location>
        <begin position="1634"/>
        <end position="1665"/>
    </location>
</feature>
<evidence type="ECO:0000256" key="1">
    <source>
        <dbReference type="ARBA" id="ARBA00022729"/>
    </source>
</evidence>
<dbReference type="Proteomes" id="UP000183832">
    <property type="component" value="Unassembled WGS sequence"/>
</dbReference>
<dbReference type="STRING" id="568069.A0A1J1IIJ6"/>
<dbReference type="SMART" id="SM00181">
    <property type="entry name" value="EGF"/>
    <property type="match status" value="6"/>
</dbReference>
<evidence type="ECO:0000256" key="2">
    <source>
        <dbReference type="ARBA" id="ARBA00022737"/>
    </source>
</evidence>
<feature type="coiled-coil region" evidence="11">
    <location>
        <begin position="1666"/>
        <end position="1848"/>
    </location>
</feature>
<evidence type="ECO:0000259" key="18">
    <source>
        <dbReference type="PROSITE" id="PS51842"/>
    </source>
</evidence>
<dbReference type="PROSITE" id="PS51117">
    <property type="entry name" value="LAMININ_NTER"/>
    <property type="match status" value="1"/>
</dbReference>
<evidence type="ECO:0000259" key="14">
    <source>
        <dbReference type="PROSITE" id="PS50027"/>
    </source>
</evidence>
<evidence type="ECO:0000313" key="19">
    <source>
        <dbReference type="EMBL" id="CRL00024.1"/>
    </source>
</evidence>
<feature type="compositionally biased region" description="Polar residues" evidence="12">
    <location>
        <begin position="1646"/>
        <end position="1662"/>
    </location>
</feature>
<dbReference type="PROSITE" id="PS01248">
    <property type="entry name" value="EGF_LAM_1"/>
    <property type="match status" value="4"/>
</dbReference>
<dbReference type="Gene3D" id="2.10.25.10">
    <property type="entry name" value="Laminin"/>
    <property type="match status" value="10"/>
</dbReference>
<feature type="domain" description="Laminin EGF-like" evidence="14">
    <location>
        <begin position="943"/>
        <end position="990"/>
    </location>
</feature>
<feature type="domain" description="Laminin EGF-like" evidence="14">
    <location>
        <begin position="834"/>
        <end position="888"/>
    </location>
</feature>
<dbReference type="GO" id="GO:0009887">
    <property type="term" value="P:animal organ morphogenesis"/>
    <property type="evidence" value="ECO:0007669"/>
    <property type="project" value="TreeGrafter"/>
</dbReference>
<feature type="domain" description="LTD" evidence="17">
    <location>
        <begin position="2071"/>
        <end position="2190"/>
    </location>
</feature>
<dbReference type="InterPro" id="IPR018039">
    <property type="entry name" value="IF_conserved"/>
</dbReference>
<dbReference type="SMART" id="SM01391">
    <property type="entry name" value="Filament"/>
    <property type="match status" value="1"/>
</dbReference>
<dbReference type="Gene3D" id="2.60.120.260">
    <property type="entry name" value="Galactose-binding domain-like"/>
    <property type="match status" value="1"/>
</dbReference>
<feature type="coiled-coil region" evidence="11">
    <location>
        <begin position="1527"/>
        <end position="1612"/>
    </location>
</feature>
<dbReference type="InterPro" id="IPR000742">
    <property type="entry name" value="EGF"/>
</dbReference>
<feature type="disulfide bond" evidence="9">
    <location>
        <begin position="469"/>
        <end position="478"/>
    </location>
</feature>
<dbReference type="FunFam" id="2.10.25.10:FF:000193">
    <property type="entry name" value="Laminin subunit gamma 1"/>
    <property type="match status" value="1"/>
</dbReference>
<feature type="domain" description="Laminin EGF-like" evidence="14">
    <location>
        <begin position="991"/>
        <end position="1036"/>
    </location>
</feature>
<dbReference type="GO" id="GO:0005604">
    <property type="term" value="C:basement membrane"/>
    <property type="evidence" value="ECO:0007669"/>
    <property type="project" value="TreeGrafter"/>
</dbReference>
<dbReference type="FunFam" id="2.10.25.10:FF:000166">
    <property type="entry name" value="laminin subunit gamma-1"/>
    <property type="match status" value="1"/>
</dbReference>
<feature type="domain" description="Laminin N-terminal" evidence="16">
    <location>
        <begin position="48"/>
        <end position="283"/>
    </location>
</feature>
<feature type="domain" description="Laminin EGF-like" evidence="14">
    <location>
        <begin position="399"/>
        <end position="445"/>
    </location>
</feature>
<keyword evidence="4 11" id="KW-0175">Coiled coil</keyword>
<dbReference type="Gene3D" id="1.20.5.1160">
    <property type="entry name" value="Vasodilator-stimulated phosphoprotein"/>
    <property type="match status" value="1"/>
</dbReference>
<dbReference type="PROSITE" id="PS51115">
    <property type="entry name" value="LAMININ_IVA"/>
    <property type="match status" value="1"/>
</dbReference>
<feature type="coiled-coil region" evidence="11">
    <location>
        <begin position="1417"/>
        <end position="1487"/>
    </location>
</feature>
<dbReference type="GO" id="GO:0007411">
    <property type="term" value="P:axon guidance"/>
    <property type="evidence" value="ECO:0007669"/>
    <property type="project" value="TreeGrafter"/>
</dbReference>
<feature type="region of interest" description="Disordered" evidence="12">
    <location>
        <begin position="1180"/>
        <end position="1202"/>
    </location>
</feature>
<dbReference type="PRINTS" id="PR00011">
    <property type="entry name" value="EGFLAMININ"/>
</dbReference>
<dbReference type="SUPFAM" id="SSF57196">
    <property type="entry name" value="EGF/Laminin"/>
    <property type="match status" value="8"/>
</dbReference>
<feature type="domain" description="IF rod" evidence="18">
    <location>
        <begin position="1669"/>
        <end position="2025"/>
    </location>
</feature>
<feature type="disulfide bond" evidence="9">
    <location>
        <begin position="858"/>
        <end position="867"/>
    </location>
</feature>
<name>A0A1J1IIJ6_9DIPT</name>
<feature type="chain" id="PRO_5013289338" evidence="13">
    <location>
        <begin position="29"/>
        <end position="2220"/>
    </location>
</feature>
<dbReference type="FunFam" id="2.10.25.10:FF:000067">
    <property type="entry name" value="Laminin subunit gamma 1"/>
    <property type="match status" value="2"/>
</dbReference>
<dbReference type="InterPro" id="IPR001322">
    <property type="entry name" value="Lamin_tail_dom"/>
</dbReference>
<dbReference type="FunFam" id="2.10.25.10:FF:000615">
    <property type="entry name" value="Laminin subunit gamma-3"/>
    <property type="match status" value="1"/>
</dbReference>
<feature type="disulfide bond" evidence="9">
    <location>
        <begin position="991"/>
        <end position="1003"/>
    </location>
</feature>
<evidence type="ECO:0000256" key="10">
    <source>
        <dbReference type="RuleBase" id="RU000685"/>
    </source>
</evidence>
<reference evidence="19 20" key="1">
    <citation type="submission" date="2015-04" db="EMBL/GenBank/DDBJ databases">
        <authorList>
            <person name="Syromyatnikov M.Y."/>
            <person name="Popov V.N."/>
        </authorList>
    </citation>
    <scope>NUCLEOTIDE SEQUENCE [LARGE SCALE GENOMIC DNA]</scope>
</reference>
<evidence type="ECO:0000256" key="11">
    <source>
        <dbReference type="SAM" id="Coils"/>
    </source>
</evidence>
<feature type="domain" description="Laminin EGF-like" evidence="14">
    <location>
        <begin position="284"/>
        <end position="343"/>
    </location>
</feature>
<feature type="disulfide bond" evidence="9">
    <location>
        <begin position="1011"/>
        <end position="1020"/>
    </location>
</feature>
<proteinExistence type="inferred from homology"/>
<organism evidence="19 20">
    <name type="scientific">Clunio marinus</name>
    <dbReference type="NCBI Taxonomy" id="568069"/>
    <lineage>
        <taxon>Eukaryota</taxon>
        <taxon>Metazoa</taxon>
        <taxon>Ecdysozoa</taxon>
        <taxon>Arthropoda</taxon>
        <taxon>Hexapoda</taxon>
        <taxon>Insecta</taxon>
        <taxon>Pterygota</taxon>
        <taxon>Neoptera</taxon>
        <taxon>Endopterygota</taxon>
        <taxon>Diptera</taxon>
        <taxon>Nematocera</taxon>
        <taxon>Chironomoidea</taxon>
        <taxon>Chironomidae</taxon>
        <taxon>Clunio</taxon>
    </lineage>
</organism>
<dbReference type="InterPro" id="IPR000034">
    <property type="entry name" value="Laminin_IV"/>
</dbReference>
<evidence type="ECO:0000256" key="7">
    <source>
        <dbReference type="ARBA" id="ARBA00023292"/>
    </source>
</evidence>
<dbReference type="FunFam" id="2.10.25.10:FF:000051">
    <property type="entry name" value="Laminin subunit alpha 4"/>
    <property type="match status" value="1"/>
</dbReference>
<dbReference type="SMART" id="SM00281">
    <property type="entry name" value="LamB"/>
    <property type="match status" value="1"/>
</dbReference>
<evidence type="ECO:0000259" key="16">
    <source>
        <dbReference type="PROSITE" id="PS51117"/>
    </source>
</evidence>
<feature type="disulfide bond" evidence="9">
    <location>
        <begin position="943"/>
        <end position="955"/>
    </location>
</feature>
<feature type="disulfide bond" evidence="9">
    <location>
        <begin position="399"/>
        <end position="411"/>
    </location>
</feature>
<dbReference type="Pfam" id="PF00053">
    <property type="entry name" value="EGF_laminin"/>
    <property type="match status" value="11"/>
</dbReference>
<feature type="coiled-coil region" evidence="11">
    <location>
        <begin position="1139"/>
        <end position="1166"/>
    </location>
</feature>
<feature type="disulfide bond" evidence="9">
    <location>
        <begin position="945"/>
        <end position="962"/>
    </location>
</feature>
<gene>
    <name evidence="19" type="ORF">CLUMA_CG013312</name>
</gene>
<keyword evidence="6" id="KW-0325">Glycoprotein</keyword>
<dbReference type="Pfam" id="PF00932">
    <property type="entry name" value="LTD"/>
    <property type="match status" value="1"/>
</dbReference>
<dbReference type="InterPro" id="IPR008211">
    <property type="entry name" value="Laminin_N"/>
</dbReference>
<evidence type="ECO:0000259" key="15">
    <source>
        <dbReference type="PROSITE" id="PS51115"/>
    </source>
</evidence>
<feature type="disulfide bond" evidence="9">
    <location>
        <begin position="964"/>
        <end position="973"/>
    </location>
</feature>
<feature type="domain" description="Laminin EGF-like" evidence="14">
    <location>
        <begin position="889"/>
        <end position="942"/>
    </location>
</feature>
<dbReference type="PROSITE" id="PS51841">
    <property type="entry name" value="LTD"/>
    <property type="match status" value="1"/>
</dbReference>
<evidence type="ECO:0000256" key="5">
    <source>
        <dbReference type="ARBA" id="ARBA00023157"/>
    </source>
</evidence>
<feature type="domain" description="Laminin EGF-like" evidence="14">
    <location>
        <begin position="730"/>
        <end position="778"/>
    </location>
</feature>
<accession>A0A1J1IIJ6</accession>
<feature type="disulfide bond" evidence="9">
    <location>
        <begin position="419"/>
        <end position="428"/>
    </location>
</feature>
<dbReference type="GO" id="GO:0007112">
    <property type="term" value="P:male meiosis cytokinesis"/>
    <property type="evidence" value="ECO:0007669"/>
    <property type="project" value="UniProtKB-ARBA"/>
</dbReference>
<dbReference type="PANTHER" id="PTHR10574:SF435">
    <property type="entry name" value="LAMININ SUBUNIT GAMMA-1"/>
    <property type="match status" value="1"/>
</dbReference>
<keyword evidence="1 13" id="KW-0732">Signal</keyword>
<dbReference type="CDD" id="cd00055">
    <property type="entry name" value="EGF_Lam"/>
    <property type="match status" value="10"/>
</dbReference>
<dbReference type="GO" id="GO:0009888">
    <property type="term" value="P:tissue development"/>
    <property type="evidence" value="ECO:0007669"/>
    <property type="project" value="TreeGrafter"/>
</dbReference>
<dbReference type="Pfam" id="PF00055">
    <property type="entry name" value="Laminin_N"/>
    <property type="match status" value="1"/>
</dbReference>
<dbReference type="Pfam" id="PF00052">
    <property type="entry name" value="Laminin_B"/>
    <property type="match status" value="1"/>
</dbReference>
<dbReference type="GO" id="GO:0051664">
    <property type="term" value="P:nuclear pore localization"/>
    <property type="evidence" value="ECO:0007669"/>
    <property type="project" value="UniProtKB-ARBA"/>
</dbReference>
<dbReference type="InterPro" id="IPR036415">
    <property type="entry name" value="Lamin_tail_dom_sf"/>
</dbReference>
<keyword evidence="2" id="KW-0677">Repeat</keyword>
<dbReference type="PROSITE" id="PS51842">
    <property type="entry name" value="IF_ROD_2"/>
    <property type="match status" value="1"/>
</dbReference>
<evidence type="ECO:0000256" key="3">
    <source>
        <dbReference type="ARBA" id="ARBA00022754"/>
    </source>
</evidence>
<evidence type="ECO:0000256" key="9">
    <source>
        <dbReference type="PROSITE-ProRule" id="PRU00460"/>
    </source>
</evidence>
<keyword evidence="7 9" id="KW-0424">Laminin EGF-like domain</keyword>
<comment type="caution">
    <text evidence="9">Lacks conserved residue(s) required for the propagation of feature annotation.</text>
</comment>
<feature type="disulfide bond" evidence="9">
    <location>
        <begin position="748"/>
        <end position="757"/>
    </location>
</feature>
<dbReference type="FunFam" id="2.60.120.260:FF:000018">
    <property type="entry name" value="Laminin subunit gamma 1"/>
    <property type="match status" value="1"/>
</dbReference>
<evidence type="ECO:0000256" key="12">
    <source>
        <dbReference type="SAM" id="MobiDB-lite"/>
    </source>
</evidence>
<evidence type="ECO:0000259" key="17">
    <source>
        <dbReference type="PROSITE" id="PS51841"/>
    </source>
</evidence>
<evidence type="ECO:0000256" key="8">
    <source>
        <dbReference type="ARBA" id="ARBA00024186"/>
    </source>
</evidence>
<feature type="domain" description="Laminin EGF-like" evidence="14">
    <location>
        <begin position="446"/>
        <end position="498"/>
    </location>
</feature>
<dbReference type="SUPFAM" id="SSF74853">
    <property type="entry name" value="Lamin A/C globular tail domain"/>
    <property type="match status" value="1"/>
</dbReference>
<evidence type="ECO:0000256" key="13">
    <source>
        <dbReference type="SAM" id="SignalP"/>
    </source>
</evidence>
<protein>
    <submittedName>
        <fullName evidence="19">CLUMA_CG013312, isoform A</fullName>
    </submittedName>
</protein>
<dbReference type="Gene3D" id="2.60.40.1260">
    <property type="entry name" value="Lamin Tail domain"/>
    <property type="match status" value="1"/>
</dbReference>
<feature type="disulfide bond" evidence="9">
    <location>
        <begin position="915"/>
        <end position="924"/>
    </location>
</feature>
<keyword evidence="3 10" id="KW-0403">Intermediate filament</keyword>
<dbReference type="FunFam" id="1.20.5.170:FF:000058">
    <property type="entry name" value="Intermediate filament protein B"/>
    <property type="match status" value="1"/>
</dbReference>
<comment type="similarity">
    <text evidence="10">Belongs to the intermediate filament family.</text>
</comment>
<dbReference type="InterPro" id="IPR002049">
    <property type="entry name" value="LE_dom"/>
</dbReference>
<dbReference type="GO" id="GO:0030833">
    <property type="term" value="P:regulation of actin filament polymerization"/>
    <property type="evidence" value="ECO:0007669"/>
    <property type="project" value="UniProtKB-ARBA"/>
</dbReference>
<evidence type="ECO:0000256" key="4">
    <source>
        <dbReference type="ARBA" id="ARBA00023054"/>
    </source>
</evidence>
<dbReference type="PANTHER" id="PTHR10574">
    <property type="entry name" value="NETRIN/LAMININ-RELATED"/>
    <property type="match status" value="1"/>
</dbReference>
<dbReference type="SMART" id="SM00180">
    <property type="entry name" value="EGF_Lam"/>
    <property type="match status" value="11"/>
</dbReference>
<feature type="signal peptide" evidence="13">
    <location>
        <begin position="1"/>
        <end position="28"/>
    </location>
</feature>
<feature type="region of interest" description="Disordered" evidence="12">
    <location>
        <begin position="2028"/>
        <end position="2073"/>
    </location>
</feature>
<sequence length="2220" mass="248952">MDLHKKVTAILILCFISLSLNNVKEVSSDNTYATTQISSSECYDNYGQPRRCIPGFENAAFNLPIEATNTCGQDEDTDFCVQTGFSNRKSCDVCREGDHTSDRLSDLHDPKSPTWWQSETIYEGIQYPTAVNLTLNLGKSFDITYIRIVFYSPRPESFAIYKRVTQDGPWSPYQFYSATCRSTYGLPDSLSLQKGENESRALCTSEYSDISPLQFGNIAFSSLEGRPSAYNFEHSIELQQWVTATDIRISLNRLNTFGDELFGDKQVLKSYFYAIADIAVGARCKCNGHANKCVDSTGLNGERMKVCECKHFTDGPDCEKCLPFYNDAPWGRATSKNAHECKPCNCNGYSNKCYFDRNLYNLTAHGGHCIDCAANRDGPNCERCKENFYMREDGYCTHCDCNPIGSRSLQCNSEGKCQCKKGVAGEKCDRCEANHYKFATSGCPSCDCNINGSWDNMPSCDPETGFCACKENVEGRHCRECKPGFFNLDFDNKFGCTPCFCYGHTSECQSASGYSIVSTTSSFNKNKEKWTSVDTRNKYAEPKYNTPRQSVGIFSTGNENIYFNAPDRFLGDQRASYNRLLKFKLQLVNQRGPNPSPSDIILEGAGSKISLPIFAQGQGMPDETMKEYVFRLHEHPDYSWQPSQSSRQFMSVLSNLTAIKIRATFSDEGEAYLDDFELQTAHRGAAGNPARWIEQCQCPEGYVGQFCESCAPGYRHSPANGGPFMPCIPCDCNKHAEICDSETGRCICQHNTAGDNCDQCARGFYGNALSGTPYDCKRCPCPDNGACMSLADDSIMCLECPVGYFGARCEICSDGYYGDPTGVTTGKVQLCQMCDCNGNTDPNAVGNCNRTTGECMKCIHNTAGPHCDECLPGHFGDPYALPHGSCETCSCYRRGTIENSDGISVCDQVSGDCACKQNVIGKNCNECQKGFWNIASGTGCESCQCDPVGSYNSSCNTYSGQCFCKPGITGLHCDKCEAYQYGFSTEGCKQCDCDSSGSKSSQCDEDGQCPCNDNVEGRTCNRCKENKHDRHQGCLDCPHCYNLVQDAVNAHRRKISSFDKMLLEISENPTVIEDSEFEAKLRALNEKVNIVLEDAKSGAGGGSGKSLTQKMDDLRDQLFEIDGSLKDVVVTHDDSKMNFDQANENLNIAQQSIQQATDELNSAMEMIQIEGVMELSKAKNKSNQFDQQSEQMSDISRSSRKVAEDLEKAAGYNRDQAKEAKQRAINASDVAKNTIDLQRSITDQLKTKIAPDFPKEKKKLESLKKLTTESLEKANSVYDDSLTLFANINALAIPEVDLQPIKEDANSLSKASDEISAELEGVLHTNNEMLSNLEDNLRLSEVLILRADGQKEEALEMLNHITDAKRLAETAVNDGDDTLKKANNTYHLLQSFQSEVQKSSENAKIALQDVPDIMQQLRDTEDIIKKAEEALEESYSNADKAKMNAQEAQERYADQASKDAETIRKNANDAKNEAQKLHYEATNLRSRISSTESRFGNLEGLADEDDELTETAKAKVGQAKTDSEEVQQQMQKALDSIKSIISELENMKEISIKDLDLLDHKLNTTEAELERAKLNERIESLRGLRNHQNSDMKGYKSEISLLEKEVANIKQISSALPNASFSDHKILNEVKKLESMTSRSARKGTPVSSGSNVRPSSPLSPTRHSRLVEKNELQNLNDRLAAYIDRVRHLENENARLTTEITCYRDTTTREVTNIKGMYEHELSDARKLLDETSKEKAKLEIDIKRFYEENEDLKKRLDKKTKECVSAENSARLYEQKFHDLSAKYNAAASERKKLQDELKDLEKENDKLKKMLEALRKSLEEETLARVDLENNIQSLKEELTFKDQVFQQELSESRSRRQVEISEIDGRLTEQYEAKLQQSLQELRDQYEAQMRGNREEIEGLYENKIKGLQAQINRSNSASSAIHEELRIARSRADGLNGKISDLEGTNAALSARIREMEVILEAERARFHRELQSTEAELTRLREEMTQQLMEYQDLMDIKVSLDLEIAAYRKLLEGEETRLNITPTQSQTASFSQSLRSGRGTPVQFRTPSRAGKRKRTVLEDEEQSNYSVSSSAKGEIEIVEVDTEGKFVKILNRGNKEAQIGGWQLLRRSGDNETQFKFHRTVKVDAGQTVTIWSMDSGATHEPPTNIVMKGQRFFVGDNMTTHLLNPDGEEVALHERKLVQRSFHREFGYRGIEDFHHQQGDPQSGEEKCRIM</sequence>
<comment type="subcellular location">
    <subcellularLocation>
        <location evidence="8">Nucleus lamina</location>
    </subcellularLocation>
</comment>
<dbReference type="Gene3D" id="1.20.5.170">
    <property type="match status" value="1"/>
</dbReference>
<feature type="coiled-coil region" evidence="11">
    <location>
        <begin position="1880"/>
        <end position="1907"/>
    </location>
</feature>
<dbReference type="EMBL" id="CVRI01000054">
    <property type="protein sequence ID" value="CRL00024.1"/>
    <property type="molecule type" value="Genomic_DNA"/>
</dbReference>